<dbReference type="FunFam" id="1.10.510.10:FF:000017">
    <property type="entry name" value="Mitogen-activated protein kinase"/>
    <property type="match status" value="1"/>
</dbReference>
<organism evidence="14 15">
    <name type="scientific">Ilex paraguariensis</name>
    <name type="common">yerba mate</name>
    <dbReference type="NCBI Taxonomy" id="185542"/>
    <lineage>
        <taxon>Eukaryota</taxon>
        <taxon>Viridiplantae</taxon>
        <taxon>Streptophyta</taxon>
        <taxon>Embryophyta</taxon>
        <taxon>Tracheophyta</taxon>
        <taxon>Spermatophyta</taxon>
        <taxon>Magnoliopsida</taxon>
        <taxon>eudicotyledons</taxon>
        <taxon>Gunneridae</taxon>
        <taxon>Pentapetalae</taxon>
        <taxon>asterids</taxon>
        <taxon>campanulids</taxon>
        <taxon>Aquifoliales</taxon>
        <taxon>Aquifoliaceae</taxon>
        <taxon>Ilex</taxon>
    </lineage>
</organism>
<dbReference type="GO" id="GO:0005524">
    <property type="term" value="F:ATP binding"/>
    <property type="evidence" value="ECO:0007669"/>
    <property type="project" value="UniProtKB-UniRule"/>
</dbReference>
<keyword evidence="15" id="KW-1185">Reference proteome</keyword>
<gene>
    <name evidence="14" type="ORF">ILEXP_LOCUS30710</name>
</gene>
<evidence type="ECO:0000313" key="14">
    <source>
        <dbReference type="EMBL" id="CAK9161883.1"/>
    </source>
</evidence>
<dbReference type="PROSITE" id="PS01351">
    <property type="entry name" value="MAPK"/>
    <property type="match status" value="1"/>
</dbReference>
<dbReference type="GO" id="GO:0004707">
    <property type="term" value="F:MAP kinase activity"/>
    <property type="evidence" value="ECO:0007669"/>
    <property type="project" value="UniProtKB-EC"/>
</dbReference>
<protein>
    <recommendedName>
        <fullName evidence="2">mitogen-activated protein kinase</fullName>
        <ecNumber evidence="2">2.7.11.24</ecNumber>
    </recommendedName>
</protein>
<evidence type="ECO:0000256" key="4">
    <source>
        <dbReference type="ARBA" id="ARBA00022553"/>
    </source>
</evidence>
<feature type="domain" description="Protein kinase" evidence="13">
    <location>
        <begin position="25"/>
        <end position="316"/>
    </location>
</feature>
<dbReference type="Gene3D" id="3.30.200.20">
    <property type="entry name" value="Phosphorylase Kinase, domain 1"/>
    <property type="match status" value="1"/>
</dbReference>
<dbReference type="InterPro" id="IPR017441">
    <property type="entry name" value="Protein_kinase_ATP_BS"/>
</dbReference>
<dbReference type="CDD" id="cd07859">
    <property type="entry name" value="STKc_TDY_MAPK"/>
    <property type="match status" value="1"/>
</dbReference>
<dbReference type="Proteomes" id="UP001642360">
    <property type="component" value="Unassembled WGS sequence"/>
</dbReference>
<dbReference type="Pfam" id="PF00069">
    <property type="entry name" value="Pkinase"/>
    <property type="match status" value="1"/>
</dbReference>
<evidence type="ECO:0000256" key="10">
    <source>
        <dbReference type="ARBA" id="ARBA00048312"/>
    </source>
</evidence>
<keyword evidence="7" id="KW-0418">Kinase</keyword>
<sequence length="566" mass="64229">MQPDQRRKGSVETDFFTEYGEGSRYRIEEVIGKGSYGVVCSAYDTHHGEKVAIKKINDIFEHVSDATRILREIKLLRLLRHPDIVEIKHILLPPSRREFKDIYVVFELMESDLHQVIKANDDLTPEHYQFFLYQLLRGLKYIHTANVFHRDLKPKNILANADCKLKICDFGLARVAFNDTPTAIFWTDYVATRWYRAPELCGSFFSKYTPAIDIWSIGCIFSELLTGKPLFPGKNVVHQLDLMTDLLGTPSPEAIARIRNEKARRYLSSMRKKKPIPFSQKFPHADPLALRLLERMLAFEPKDRPTAEEALADPYFRNLAKVEREPSAQPVTKMEFEFERRRITKEDVRELIYREILEYHPKMLQEFLEGTEPINFMYPSAVDKFKKQFAYLEENYRNGGTVAPPERQHASSLPRPCVLYSENSTQNSAEVTNDLTKCSIKDVDKPNVDRTCWIPTSRLPLQVPQSIQAGGAARPGKVVGSVLRYNNGGAVAAATEALEQRRMVRNPAGPTQHAVASSSFPRRNPGCKNDRGEDAGGGSNGLQPKPDQHVARKVAATQGGSGNSCY</sequence>
<dbReference type="PROSITE" id="PS50011">
    <property type="entry name" value="PROTEIN_KINASE_DOM"/>
    <property type="match status" value="1"/>
</dbReference>
<dbReference type="InterPro" id="IPR011009">
    <property type="entry name" value="Kinase-like_dom_sf"/>
</dbReference>
<evidence type="ECO:0000256" key="7">
    <source>
        <dbReference type="ARBA" id="ARBA00022777"/>
    </source>
</evidence>
<comment type="similarity">
    <text evidence="1">Belongs to the protein kinase superfamily. CMGC Ser/Thr protein kinase family. MAP kinase subfamily.</text>
</comment>
<keyword evidence="5" id="KW-0808">Transferase</keyword>
<evidence type="ECO:0000256" key="9">
    <source>
        <dbReference type="ARBA" id="ARBA00047592"/>
    </source>
</evidence>
<feature type="region of interest" description="Disordered" evidence="12">
    <location>
        <begin position="507"/>
        <end position="566"/>
    </location>
</feature>
<name>A0ABC8SXF9_9AQUA</name>
<dbReference type="EC" id="2.7.11.24" evidence="2"/>
<comment type="caution">
    <text evidence="14">The sequence shown here is derived from an EMBL/GenBank/DDBJ whole genome shotgun (WGS) entry which is preliminary data.</text>
</comment>
<evidence type="ECO:0000256" key="3">
    <source>
        <dbReference type="ARBA" id="ARBA00022527"/>
    </source>
</evidence>
<comment type="catalytic activity">
    <reaction evidence="9">
        <text>L-threonyl-[protein] + ATP = O-phospho-L-threonyl-[protein] + ADP + H(+)</text>
        <dbReference type="Rhea" id="RHEA:46608"/>
        <dbReference type="Rhea" id="RHEA-COMP:11060"/>
        <dbReference type="Rhea" id="RHEA-COMP:11605"/>
        <dbReference type="ChEBI" id="CHEBI:15378"/>
        <dbReference type="ChEBI" id="CHEBI:30013"/>
        <dbReference type="ChEBI" id="CHEBI:30616"/>
        <dbReference type="ChEBI" id="CHEBI:61977"/>
        <dbReference type="ChEBI" id="CHEBI:456216"/>
        <dbReference type="EC" id="2.7.11.24"/>
    </reaction>
</comment>
<evidence type="ECO:0000256" key="8">
    <source>
        <dbReference type="ARBA" id="ARBA00022840"/>
    </source>
</evidence>
<dbReference type="PROSITE" id="PS00107">
    <property type="entry name" value="PROTEIN_KINASE_ATP"/>
    <property type="match status" value="1"/>
</dbReference>
<dbReference type="InterPro" id="IPR050117">
    <property type="entry name" value="MAPK"/>
</dbReference>
<evidence type="ECO:0000256" key="12">
    <source>
        <dbReference type="SAM" id="MobiDB-lite"/>
    </source>
</evidence>
<dbReference type="EMBL" id="CAUOFW020003758">
    <property type="protein sequence ID" value="CAK9161883.1"/>
    <property type="molecule type" value="Genomic_DNA"/>
</dbReference>
<evidence type="ECO:0000256" key="6">
    <source>
        <dbReference type="ARBA" id="ARBA00022741"/>
    </source>
</evidence>
<dbReference type="Gene3D" id="1.10.510.10">
    <property type="entry name" value="Transferase(Phosphotransferase) domain 1"/>
    <property type="match status" value="1"/>
</dbReference>
<evidence type="ECO:0000313" key="15">
    <source>
        <dbReference type="Proteomes" id="UP001642360"/>
    </source>
</evidence>
<keyword evidence="4" id="KW-0597">Phosphoprotein</keyword>
<dbReference type="AlphaFoldDB" id="A0ABC8SXF9"/>
<dbReference type="InterPro" id="IPR000719">
    <property type="entry name" value="Prot_kinase_dom"/>
</dbReference>
<dbReference type="PANTHER" id="PTHR24055">
    <property type="entry name" value="MITOGEN-ACTIVATED PROTEIN KINASE"/>
    <property type="match status" value="1"/>
</dbReference>
<reference evidence="14 15" key="1">
    <citation type="submission" date="2024-02" db="EMBL/GenBank/DDBJ databases">
        <authorList>
            <person name="Vignale AGUSTIN F."/>
            <person name="Sosa J E."/>
            <person name="Modenutti C."/>
        </authorList>
    </citation>
    <scope>NUCLEOTIDE SEQUENCE [LARGE SCALE GENOMIC DNA]</scope>
</reference>
<evidence type="ECO:0000256" key="1">
    <source>
        <dbReference type="ARBA" id="ARBA00008832"/>
    </source>
</evidence>
<keyword evidence="8 11" id="KW-0067">ATP-binding</keyword>
<dbReference type="FunFam" id="3.30.200.20:FF:000046">
    <property type="entry name" value="Mitogen-activated protein kinase"/>
    <property type="match status" value="1"/>
</dbReference>
<comment type="catalytic activity">
    <reaction evidence="10">
        <text>L-seryl-[protein] + ATP = O-phospho-L-seryl-[protein] + ADP + H(+)</text>
        <dbReference type="Rhea" id="RHEA:17989"/>
        <dbReference type="Rhea" id="RHEA-COMP:9863"/>
        <dbReference type="Rhea" id="RHEA-COMP:11604"/>
        <dbReference type="ChEBI" id="CHEBI:15378"/>
        <dbReference type="ChEBI" id="CHEBI:29999"/>
        <dbReference type="ChEBI" id="CHEBI:30616"/>
        <dbReference type="ChEBI" id="CHEBI:83421"/>
        <dbReference type="ChEBI" id="CHEBI:456216"/>
        <dbReference type="EC" id="2.7.11.24"/>
    </reaction>
</comment>
<accession>A0ABC8SXF9</accession>
<feature type="binding site" evidence="11">
    <location>
        <position position="55"/>
    </location>
    <ligand>
        <name>ATP</name>
        <dbReference type="ChEBI" id="CHEBI:30616"/>
    </ligand>
</feature>
<keyword evidence="6 11" id="KW-0547">Nucleotide-binding</keyword>
<evidence type="ECO:0000259" key="13">
    <source>
        <dbReference type="PROSITE" id="PS50011"/>
    </source>
</evidence>
<dbReference type="SMART" id="SM00220">
    <property type="entry name" value="S_TKc"/>
    <property type="match status" value="1"/>
</dbReference>
<keyword evidence="3" id="KW-0723">Serine/threonine-protein kinase</keyword>
<evidence type="ECO:0000256" key="11">
    <source>
        <dbReference type="PROSITE-ProRule" id="PRU10141"/>
    </source>
</evidence>
<evidence type="ECO:0000256" key="5">
    <source>
        <dbReference type="ARBA" id="ARBA00022679"/>
    </source>
</evidence>
<proteinExistence type="inferred from homology"/>
<dbReference type="InterPro" id="IPR003527">
    <property type="entry name" value="MAP_kinase_CS"/>
</dbReference>
<evidence type="ECO:0000256" key="2">
    <source>
        <dbReference type="ARBA" id="ARBA00012411"/>
    </source>
</evidence>
<dbReference type="SUPFAM" id="SSF56112">
    <property type="entry name" value="Protein kinase-like (PK-like)"/>
    <property type="match status" value="1"/>
</dbReference>